<evidence type="ECO:0000313" key="3">
    <source>
        <dbReference type="Proteomes" id="UP000625711"/>
    </source>
</evidence>
<dbReference type="Gene3D" id="3.30.420.10">
    <property type="entry name" value="Ribonuclease H-like superfamily/Ribonuclease H"/>
    <property type="match status" value="1"/>
</dbReference>
<organism evidence="2 3">
    <name type="scientific">Rhynchophorus ferrugineus</name>
    <name type="common">Red palm weevil</name>
    <name type="synonym">Curculio ferrugineus</name>
    <dbReference type="NCBI Taxonomy" id="354439"/>
    <lineage>
        <taxon>Eukaryota</taxon>
        <taxon>Metazoa</taxon>
        <taxon>Ecdysozoa</taxon>
        <taxon>Arthropoda</taxon>
        <taxon>Hexapoda</taxon>
        <taxon>Insecta</taxon>
        <taxon>Pterygota</taxon>
        <taxon>Neoptera</taxon>
        <taxon>Endopterygota</taxon>
        <taxon>Coleoptera</taxon>
        <taxon>Polyphaga</taxon>
        <taxon>Cucujiformia</taxon>
        <taxon>Curculionidae</taxon>
        <taxon>Dryophthorinae</taxon>
        <taxon>Rhynchophorus</taxon>
    </lineage>
</organism>
<accession>A0A834I6U5</accession>
<sequence>MSPEDADTLEISTKRVHHINQEYLGVRKFCAKWVPCELTFDQKQRLVDDSEQCLKTIKHNKSKYLRRYVIMDEIWLHHFTLKSNRQSSEWTAYDEPATKRGETPQSAA</sequence>
<gene>
    <name evidence="2" type="ORF">GWI33_013577</name>
</gene>
<dbReference type="GO" id="GO:0003676">
    <property type="term" value="F:nucleic acid binding"/>
    <property type="evidence" value="ECO:0007669"/>
    <property type="project" value="InterPro"/>
</dbReference>
<keyword evidence="3" id="KW-1185">Reference proteome</keyword>
<evidence type="ECO:0000313" key="2">
    <source>
        <dbReference type="EMBL" id="KAF7273727.1"/>
    </source>
</evidence>
<dbReference type="EMBL" id="JAACXV010013322">
    <property type="protein sequence ID" value="KAF7273727.1"/>
    <property type="molecule type" value="Genomic_DNA"/>
</dbReference>
<feature type="region of interest" description="Disordered" evidence="1">
    <location>
        <begin position="85"/>
        <end position="108"/>
    </location>
</feature>
<comment type="caution">
    <text evidence="2">The sequence shown here is derived from an EMBL/GenBank/DDBJ whole genome shotgun (WGS) entry which is preliminary data.</text>
</comment>
<dbReference type="PANTHER" id="PTHR46060">
    <property type="entry name" value="MARINER MOS1 TRANSPOSASE-LIKE PROTEIN"/>
    <property type="match status" value="1"/>
</dbReference>
<dbReference type="OrthoDB" id="8189655at2759"/>
<dbReference type="InterPro" id="IPR052709">
    <property type="entry name" value="Transposase-MT_Hybrid"/>
</dbReference>
<evidence type="ECO:0000256" key="1">
    <source>
        <dbReference type="SAM" id="MobiDB-lite"/>
    </source>
</evidence>
<dbReference type="AlphaFoldDB" id="A0A834I6U5"/>
<reference evidence="2" key="1">
    <citation type="submission" date="2020-08" db="EMBL/GenBank/DDBJ databases">
        <title>Genome sequencing and assembly of the red palm weevil Rhynchophorus ferrugineus.</title>
        <authorList>
            <person name="Dias G.B."/>
            <person name="Bergman C.M."/>
            <person name="Manee M."/>
        </authorList>
    </citation>
    <scope>NUCLEOTIDE SEQUENCE</scope>
    <source>
        <strain evidence="2">AA-2017</strain>
        <tissue evidence="2">Whole larva</tissue>
    </source>
</reference>
<dbReference type="InterPro" id="IPR036397">
    <property type="entry name" value="RNaseH_sf"/>
</dbReference>
<dbReference type="PANTHER" id="PTHR46060:SF1">
    <property type="entry name" value="MARINER MOS1 TRANSPOSASE-LIKE PROTEIN"/>
    <property type="match status" value="1"/>
</dbReference>
<proteinExistence type="predicted"/>
<name>A0A834I6U5_RHYFE</name>
<protein>
    <submittedName>
        <fullName evidence="2">Uncharacterized protein</fullName>
    </submittedName>
</protein>
<dbReference type="Proteomes" id="UP000625711">
    <property type="component" value="Unassembled WGS sequence"/>
</dbReference>